<comment type="caution">
    <text evidence="1">The sequence shown here is derived from an EMBL/GenBank/DDBJ whole genome shotgun (WGS) entry which is preliminary data.</text>
</comment>
<dbReference type="InterPro" id="IPR045700">
    <property type="entry name" value="Rab3GAP1"/>
</dbReference>
<organism evidence="1 2">
    <name type="scientific">Daphnia galeata</name>
    <dbReference type="NCBI Taxonomy" id="27404"/>
    <lineage>
        <taxon>Eukaryota</taxon>
        <taxon>Metazoa</taxon>
        <taxon>Ecdysozoa</taxon>
        <taxon>Arthropoda</taxon>
        <taxon>Crustacea</taxon>
        <taxon>Branchiopoda</taxon>
        <taxon>Diplostraca</taxon>
        <taxon>Cladocera</taxon>
        <taxon>Anomopoda</taxon>
        <taxon>Daphniidae</taxon>
        <taxon>Daphnia</taxon>
    </lineage>
</organism>
<name>A0A8J2RQQ7_9CRUS</name>
<dbReference type="GO" id="GO:0005096">
    <property type="term" value="F:GTPase activator activity"/>
    <property type="evidence" value="ECO:0007669"/>
    <property type="project" value="InterPro"/>
</dbReference>
<proteinExistence type="predicted"/>
<accession>A0A8J2RQQ7</accession>
<dbReference type="PANTHER" id="PTHR21422:SF9">
    <property type="entry name" value="RAB3 GTPASE-ACTIVATING PROTEIN CATALYTIC SUBUNIT"/>
    <property type="match status" value="1"/>
</dbReference>
<reference evidence="1" key="1">
    <citation type="submission" date="2021-11" db="EMBL/GenBank/DDBJ databases">
        <authorList>
            <person name="Schell T."/>
        </authorList>
    </citation>
    <scope>NUCLEOTIDE SEQUENCE</scope>
    <source>
        <strain evidence="1">M5</strain>
    </source>
</reference>
<dbReference type="AlphaFoldDB" id="A0A8J2RQQ7"/>
<evidence type="ECO:0008006" key="3">
    <source>
        <dbReference type="Google" id="ProtNLM"/>
    </source>
</evidence>
<dbReference type="Proteomes" id="UP000789390">
    <property type="component" value="Unassembled WGS sequence"/>
</dbReference>
<keyword evidence="2" id="KW-1185">Reference proteome</keyword>
<dbReference type="EMBL" id="CAKKLH010000288">
    <property type="protein sequence ID" value="CAH0108870.1"/>
    <property type="molecule type" value="Genomic_DNA"/>
</dbReference>
<gene>
    <name evidence="1" type="ORF">DGAL_LOCUS12290</name>
</gene>
<protein>
    <recommendedName>
        <fullName evidence="3">Rab3 GTPase-activating protein catalytic subunit</fullName>
    </recommendedName>
</protein>
<sequence>MDQEDEEVFEIVDFTSASEWEVFTSRLEEILLSWQLSLKDKEEENTIFINLNGEWKSLSEDISFAGHPFILTHHWLEESTGTENKLIHGLVAEKKGCQVFSSLMDNRQDFPFKCHSLAKFYGLSDFVVMAPAGNEMLTSEDRINLLLSSVTIAVNNVQSRVPIFVQLHSKSQHLYQGTFESKNLRTDFQMVHLKRIPPPCKHLSGLIELFKEKIGNTLINPVELSVCFTYSLSDMRNADWENWPQPPPDFESKGGVVGNATLSKLGFGAIKDPIKEILVSAVWTGLNEDVVVDSEVYTDLDPVVAPMWIARLVLNDQVPSLLIKSLCSFLDLCRSSDSTEQLLGKNYTVLQSPDSPEYERALGALTKERTGYGMLSSKRLPFGSKKAQTGGPIPENMLVNLLNFLFPDAEGDLENQTHPYPEEFQSDCSASLDSKWKENFSAFKTSPVDSLVWRLATTAVYTMTHLNGIEGVAHWWHEIVLELRYRWEHGYTIPGFRYRRNELTIQAAICVGCCAFVVENACRSLVDVDGVQPIVHLYCCFQLVRGPFPNYFHPLLFVVVDVVDRMNPVRFVGGEPLDVINRQLSIVIGHESVKLEIVSTLPLHPFLPALDSPIPDRGGNPAMAFILPPSPAMPRGPNPIALKWCPMAAPLIP</sequence>
<evidence type="ECO:0000313" key="1">
    <source>
        <dbReference type="EMBL" id="CAH0108870.1"/>
    </source>
</evidence>
<evidence type="ECO:0000313" key="2">
    <source>
        <dbReference type="Proteomes" id="UP000789390"/>
    </source>
</evidence>
<dbReference type="OrthoDB" id="17346at2759"/>
<dbReference type="PANTHER" id="PTHR21422">
    <property type="entry name" value="RAB3 GTPASE-ACTIVATING PROTEIN CATALYTIC SUBUNIT"/>
    <property type="match status" value="1"/>
</dbReference>